<dbReference type="Gene3D" id="2.40.30.10">
    <property type="entry name" value="Translation factors"/>
    <property type="match status" value="1"/>
</dbReference>
<dbReference type="InterPro" id="IPR039374">
    <property type="entry name" value="SIP_fam"/>
</dbReference>
<proteinExistence type="inferred from homology"/>
<dbReference type="PANTHER" id="PTHR30157:SF0">
    <property type="entry name" value="NADPH-DEPENDENT FERRIC-CHELATE REDUCTASE"/>
    <property type="match status" value="1"/>
</dbReference>
<evidence type="ECO:0000313" key="4">
    <source>
        <dbReference type="Proteomes" id="UP000606044"/>
    </source>
</evidence>
<gene>
    <name evidence="3" type="ORF">GCM10007301_14870</name>
</gene>
<dbReference type="Pfam" id="PF09981">
    <property type="entry name" value="DUF2218"/>
    <property type="match status" value="1"/>
</dbReference>
<dbReference type="CDD" id="cd06193">
    <property type="entry name" value="siderophore_interacting"/>
    <property type="match status" value="1"/>
</dbReference>
<comment type="similarity">
    <text evidence="1">Belongs to the SIP oxidoreductase family.</text>
</comment>
<dbReference type="InterPro" id="IPR039261">
    <property type="entry name" value="FNR_nucleotide-bd"/>
</dbReference>
<dbReference type="Gene3D" id="3.30.310.50">
    <property type="entry name" value="Alpha-D-phosphohexomutase, C-terminal domain"/>
    <property type="match status" value="1"/>
</dbReference>
<evidence type="ECO:0000313" key="3">
    <source>
        <dbReference type="EMBL" id="GGF56277.1"/>
    </source>
</evidence>
<dbReference type="InterPro" id="IPR007037">
    <property type="entry name" value="SIP_rossman_dom"/>
</dbReference>
<reference evidence="3" key="1">
    <citation type="journal article" date="2014" name="Int. J. Syst. Evol. Microbiol.">
        <title>Complete genome sequence of Corynebacterium casei LMG S-19264T (=DSM 44701T), isolated from a smear-ripened cheese.</title>
        <authorList>
            <consortium name="US DOE Joint Genome Institute (JGI-PGF)"/>
            <person name="Walter F."/>
            <person name="Albersmeier A."/>
            <person name="Kalinowski J."/>
            <person name="Ruckert C."/>
        </authorList>
    </citation>
    <scope>NUCLEOTIDE SEQUENCE</scope>
    <source>
        <strain evidence="3">CCM 7897</strain>
    </source>
</reference>
<sequence length="357" mass="38859">MAEPALLCADALVPLPDPYGMLEKLAEHFETHGTVTRDTGRATITTTFGRAEMFAEATRLRFRVECPTAAALSVSKMVLSEHLAAFAGATPPDFIWQGDGMAETRLPYLHELHVKDAYQITPRMRRVIFSGDVSGLAAESIHVRLLIPPKDRTPRWPTPRPDGRVEWPKGEDALTPRVYTLRSVDVAKGEAAIDIVVHPGAPGSDWALAADADLPAALMGPGGGGLPDADFYLMAGDETALPAIARWLEIMPATARAVVRIEVADAAEEQHLPSRARVDLKWLHRKDAEAGTTTLLEDAVKAVSLPEDAADPYIWVGCEQSAARALRAHANTLDIPKKRRSIVAYWRRGYQGVDLGD</sequence>
<dbReference type="Gene3D" id="3.40.50.80">
    <property type="entry name" value="Nucleotide-binding domain of ferredoxin-NADP reductase (FNR) module"/>
    <property type="match status" value="1"/>
</dbReference>
<feature type="domain" description="FAD-binding FR-type" evidence="2">
    <location>
        <begin position="107"/>
        <end position="228"/>
    </location>
</feature>
<dbReference type="RefSeq" id="WP_188576760.1">
    <property type="nucleotide sequence ID" value="NZ_BMCT01000001.1"/>
</dbReference>
<dbReference type="InterPro" id="IPR017927">
    <property type="entry name" value="FAD-bd_FR_type"/>
</dbReference>
<dbReference type="PANTHER" id="PTHR30157">
    <property type="entry name" value="FERRIC REDUCTASE, NADPH-DEPENDENT"/>
    <property type="match status" value="1"/>
</dbReference>
<dbReference type="EMBL" id="BMCT01000001">
    <property type="protein sequence ID" value="GGF56277.1"/>
    <property type="molecule type" value="Genomic_DNA"/>
</dbReference>
<dbReference type="AlphaFoldDB" id="A0A917BRR5"/>
<dbReference type="InterPro" id="IPR013113">
    <property type="entry name" value="SIP_FAD-bd"/>
</dbReference>
<accession>A0A917BRR5</accession>
<dbReference type="GO" id="GO:0016491">
    <property type="term" value="F:oxidoreductase activity"/>
    <property type="evidence" value="ECO:0007669"/>
    <property type="project" value="InterPro"/>
</dbReference>
<dbReference type="Pfam" id="PF04954">
    <property type="entry name" value="SIP"/>
    <property type="match status" value="1"/>
</dbReference>
<evidence type="ECO:0000256" key="1">
    <source>
        <dbReference type="ARBA" id="ARBA00035644"/>
    </source>
</evidence>
<reference evidence="3" key="2">
    <citation type="submission" date="2020-09" db="EMBL/GenBank/DDBJ databases">
        <authorList>
            <person name="Sun Q."/>
            <person name="Sedlacek I."/>
        </authorList>
    </citation>
    <scope>NUCLEOTIDE SEQUENCE</scope>
    <source>
        <strain evidence="3">CCM 7897</strain>
    </source>
</reference>
<dbReference type="Pfam" id="PF08021">
    <property type="entry name" value="FAD_binding_9"/>
    <property type="match status" value="1"/>
</dbReference>
<evidence type="ECO:0000259" key="2">
    <source>
        <dbReference type="PROSITE" id="PS51384"/>
    </source>
</evidence>
<keyword evidence="4" id="KW-1185">Reference proteome</keyword>
<organism evidence="3 4">
    <name type="scientific">Azorhizobium oxalatiphilum</name>
    <dbReference type="NCBI Taxonomy" id="980631"/>
    <lineage>
        <taxon>Bacteria</taxon>
        <taxon>Pseudomonadati</taxon>
        <taxon>Pseudomonadota</taxon>
        <taxon>Alphaproteobacteria</taxon>
        <taxon>Hyphomicrobiales</taxon>
        <taxon>Xanthobacteraceae</taxon>
        <taxon>Azorhizobium</taxon>
    </lineage>
</organism>
<dbReference type="PROSITE" id="PS51384">
    <property type="entry name" value="FAD_FR"/>
    <property type="match status" value="1"/>
</dbReference>
<protein>
    <submittedName>
        <fullName evidence="3">Side tail fiber protein</fullName>
    </submittedName>
</protein>
<comment type="caution">
    <text evidence="3">The sequence shown here is derived from an EMBL/GenBank/DDBJ whole genome shotgun (WGS) entry which is preliminary data.</text>
</comment>
<name>A0A917BRR5_9HYPH</name>
<dbReference type="Proteomes" id="UP000606044">
    <property type="component" value="Unassembled WGS sequence"/>
</dbReference>
<dbReference type="InterPro" id="IPR014543">
    <property type="entry name" value="UCP028291"/>
</dbReference>